<dbReference type="InterPro" id="IPR029061">
    <property type="entry name" value="THDP-binding"/>
</dbReference>
<evidence type="ECO:0000313" key="6">
    <source>
        <dbReference type="EnsemblPlants" id="Zm00001eb084130_P001"/>
    </source>
</evidence>
<evidence type="ECO:0000256" key="2">
    <source>
        <dbReference type="ARBA" id="ARBA00023002"/>
    </source>
</evidence>
<dbReference type="EnsemblPlants" id="Zm00001eb084130_T001">
    <property type="protein sequence ID" value="Zm00001eb084130_P001"/>
    <property type="gene ID" value="Zm00001eb084130"/>
</dbReference>
<accession>A0A804MGN2</accession>
<reference evidence="7" key="1">
    <citation type="submission" date="2015-12" db="EMBL/GenBank/DDBJ databases">
        <title>Update maize B73 reference genome by single molecule sequencing technologies.</title>
        <authorList>
            <consortium name="Maize Genome Sequencing Project"/>
            <person name="Ware D."/>
        </authorList>
    </citation>
    <scope>NUCLEOTIDE SEQUENCE [LARGE SCALE GENOMIC DNA]</scope>
    <source>
        <strain evidence="7">cv. B73</strain>
    </source>
</reference>
<reference evidence="6" key="2">
    <citation type="submission" date="2019-07" db="EMBL/GenBank/DDBJ databases">
        <authorList>
            <person name="Seetharam A."/>
            <person name="Woodhouse M."/>
            <person name="Cannon E."/>
        </authorList>
    </citation>
    <scope>NUCLEOTIDE SEQUENCE [LARGE SCALE GENOMIC DNA]</scope>
    <source>
        <strain evidence="6">cv. B73</strain>
    </source>
</reference>
<evidence type="ECO:0000313" key="7">
    <source>
        <dbReference type="Proteomes" id="UP000007305"/>
    </source>
</evidence>
<reference evidence="6" key="3">
    <citation type="submission" date="2021-05" db="UniProtKB">
        <authorList>
            <consortium name="EnsemblPlants"/>
        </authorList>
    </citation>
    <scope>IDENTIFICATION</scope>
    <source>
        <strain evidence="6">cv. B73</strain>
    </source>
</reference>
<comment type="function">
    <text evidence="4">The pyruvate dehydrogenase complex catalyzes the overall conversion of pyruvate to acetyl-CoA and CO2.</text>
</comment>
<keyword evidence="7" id="KW-1185">Reference proteome</keyword>
<feature type="compositionally biased region" description="Basic and acidic residues" evidence="5">
    <location>
        <begin position="11"/>
        <end position="29"/>
    </location>
</feature>
<dbReference type="AlphaFoldDB" id="A0A804MGN2"/>
<keyword evidence="4" id="KW-0670">Pyruvate</keyword>
<keyword evidence="2 4" id="KW-0560">Oxidoreductase</keyword>
<evidence type="ECO:0000256" key="4">
    <source>
        <dbReference type="RuleBase" id="RU364074"/>
    </source>
</evidence>
<sequence length="288" mass="33077">MRACGRGKAMTWHERKPRQREEREERSITRSSERMRWRRRSASWRDWRHRKLAYTCEEDQGGKMTVRDAFNSALDEEMSADPSVFLWEKRLESIKVHRRFVKILRINVFALICRLRKHDHIGTLTAFSFYPQASFTGISVGAAYQGLRPVIEFMTFNFSMQQLVSARQVLCLDRSRRPGRLLLLLGVDKYRVIKPRGQHQGAASRRAHHRRPRHGRRLRGLWRCLGCLAPPESEGSVRDAGGWDVAEQLDGDELVAPPPLSRAGIASPSSSPLLPVALQHHGARISGR</sequence>
<comment type="cofactor">
    <cofactor evidence="1 4">
        <name>thiamine diphosphate</name>
        <dbReference type="ChEBI" id="CHEBI:58937"/>
    </cofactor>
</comment>
<dbReference type="PANTHER" id="PTHR11624">
    <property type="entry name" value="DEHYDROGENASE RELATED"/>
    <property type="match status" value="1"/>
</dbReference>
<dbReference type="SUPFAM" id="SSF52518">
    <property type="entry name" value="Thiamin diphosphate-binding fold (THDP-binding)"/>
    <property type="match status" value="1"/>
</dbReference>
<comment type="catalytic activity">
    <reaction evidence="4">
        <text>N(6)-[(R)-lipoyl]-L-lysyl-[protein] + pyruvate + H(+) = N(6)-[(R)-S(8)-acetyldihydrolipoyl]-L-lysyl-[protein] + CO2</text>
        <dbReference type="Rhea" id="RHEA:19189"/>
        <dbReference type="Rhea" id="RHEA-COMP:10474"/>
        <dbReference type="Rhea" id="RHEA-COMP:10478"/>
        <dbReference type="ChEBI" id="CHEBI:15361"/>
        <dbReference type="ChEBI" id="CHEBI:15378"/>
        <dbReference type="ChEBI" id="CHEBI:16526"/>
        <dbReference type="ChEBI" id="CHEBI:83099"/>
        <dbReference type="ChEBI" id="CHEBI:83111"/>
        <dbReference type="EC" id="1.2.4.1"/>
    </reaction>
</comment>
<dbReference type="GO" id="GO:0004739">
    <property type="term" value="F:pyruvate dehydrogenase (acetyl-transferring) activity"/>
    <property type="evidence" value="ECO:0007669"/>
    <property type="project" value="UniProtKB-UniRule"/>
</dbReference>
<evidence type="ECO:0000256" key="5">
    <source>
        <dbReference type="SAM" id="MobiDB-lite"/>
    </source>
</evidence>
<evidence type="ECO:0000256" key="3">
    <source>
        <dbReference type="ARBA" id="ARBA00023052"/>
    </source>
</evidence>
<evidence type="ECO:0000256" key="1">
    <source>
        <dbReference type="ARBA" id="ARBA00001964"/>
    </source>
</evidence>
<dbReference type="EC" id="1.2.4.1" evidence="4"/>
<dbReference type="Gene3D" id="3.40.50.970">
    <property type="match status" value="1"/>
</dbReference>
<name>A0A804MGN2_MAIZE</name>
<keyword evidence="3 4" id="KW-0786">Thiamine pyrophosphate</keyword>
<dbReference type="GO" id="GO:0006086">
    <property type="term" value="P:pyruvate decarboxylation to acetyl-CoA"/>
    <property type="evidence" value="ECO:0007669"/>
    <property type="project" value="InterPro"/>
</dbReference>
<dbReference type="InParanoid" id="A0A804MGN2"/>
<organism evidence="6 7">
    <name type="scientific">Zea mays</name>
    <name type="common">Maize</name>
    <dbReference type="NCBI Taxonomy" id="4577"/>
    <lineage>
        <taxon>Eukaryota</taxon>
        <taxon>Viridiplantae</taxon>
        <taxon>Streptophyta</taxon>
        <taxon>Embryophyta</taxon>
        <taxon>Tracheophyta</taxon>
        <taxon>Spermatophyta</taxon>
        <taxon>Magnoliopsida</taxon>
        <taxon>Liliopsida</taxon>
        <taxon>Poales</taxon>
        <taxon>Poaceae</taxon>
        <taxon>PACMAD clade</taxon>
        <taxon>Panicoideae</taxon>
        <taxon>Andropogonodae</taxon>
        <taxon>Andropogoneae</taxon>
        <taxon>Tripsacinae</taxon>
        <taxon>Zea</taxon>
    </lineage>
</organism>
<dbReference type="InterPro" id="IPR027110">
    <property type="entry name" value="PDHB_mito-type"/>
</dbReference>
<dbReference type="Proteomes" id="UP000007305">
    <property type="component" value="Chromosome 2"/>
</dbReference>
<dbReference type="PANTHER" id="PTHR11624:SF96">
    <property type="entry name" value="PYRUVATE DEHYDROGENASE E1 COMPONENT SUBUNIT BETA, MITOCHONDRIAL"/>
    <property type="match status" value="1"/>
</dbReference>
<feature type="region of interest" description="Disordered" evidence="5">
    <location>
        <begin position="1"/>
        <end position="29"/>
    </location>
</feature>
<protein>
    <recommendedName>
        <fullName evidence="4">Pyruvate dehydrogenase E1 component subunit beta</fullName>
        <ecNumber evidence="4">1.2.4.1</ecNumber>
    </recommendedName>
</protein>
<proteinExistence type="predicted"/>
<dbReference type="Gramene" id="Zm00001eb084130_T001">
    <property type="protein sequence ID" value="Zm00001eb084130_P001"/>
    <property type="gene ID" value="Zm00001eb084130"/>
</dbReference>